<protein>
    <submittedName>
        <fullName evidence="1">Uncharacterized protein</fullName>
    </submittedName>
</protein>
<evidence type="ECO:0000313" key="2">
    <source>
        <dbReference type="Proteomes" id="UP000193944"/>
    </source>
</evidence>
<dbReference type="Proteomes" id="UP000193944">
    <property type="component" value="Unassembled WGS sequence"/>
</dbReference>
<accession>A0A1Y1WXU2</accession>
<dbReference type="OrthoDB" id="2398125at2759"/>
<organism evidence="1 2">
    <name type="scientific">Anaeromyces robustus</name>
    <dbReference type="NCBI Taxonomy" id="1754192"/>
    <lineage>
        <taxon>Eukaryota</taxon>
        <taxon>Fungi</taxon>
        <taxon>Fungi incertae sedis</taxon>
        <taxon>Chytridiomycota</taxon>
        <taxon>Chytridiomycota incertae sedis</taxon>
        <taxon>Neocallimastigomycetes</taxon>
        <taxon>Neocallimastigales</taxon>
        <taxon>Neocallimastigaceae</taxon>
        <taxon>Anaeromyces</taxon>
    </lineage>
</organism>
<evidence type="ECO:0000313" key="1">
    <source>
        <dbReference type="EMBL" id="ORX78370.1"/>
    </source>
</evidence>
<dbReference type="AlphaFoldDB" id="A0A1Y1WXU2"/>
<dbReference type="EMBL" id="MCFG01000213">
    <property type="protein sequence ID" value="ORX78370.1"/>
    <property type="molecule type" value="Genomic_DNA"/>
</dbReference>
<gene>
    <name evidence="1" type="ORF">BCR32DRAFT_282354</name>
</gene>
<reference evidence="1 2" key="2">
    <citation type="submission" date="2016-08" db="EMBL/GenBank/DDBJ databases">
        <title>Pervasive Adenine N6-methylation of Active Genes in Fungi.</title>
        <authorList>
            <consortium name="DOE Joint Genome Institute"/>
            <person name="Mondo S.J."/>
            <person name="Dannebaum R.O."/>
            <person name="Kuo R.C."/>
            <person name="Labutti K."/>
            <person name="Haridas S."/>
            <person name="Kuo A."/>
            <person name="Salamov A."/>
            <person name="Ahrendt S.R."/>
            <person name="Lipzen A."/>
            <person name="Sullivan W."/>
            <person name="Andreopoulos W.B."/>
            <person name="Clum A."/>
            <person name="Lindquist E."/>
            <person name="Daum C."/>
            <person name="Ramamoorthy G.K."/>
            <person name="Gryganskyi A."/>
            <person name="Culley D."/>
            <person name="Magnuson J.K."/>
            <person name="James T.Y."/>
            <person name="O'Malley M.A."/>
            <person name="Stajich J.E."/>
            <person name="Spatafora J.W."/>
            <person name="Visel A."/>
            <person name="Grigoriev I.V."/>
        </authorList>
    </citation>
    <scope>NUCLEOTIDE SEQUENCE [LARGE SCALE GENOMIC DNA]</scope>
    <source>
        <strain evidence="1 2">S4</strain>
    </source>
</reference>
<sequence length="319" mass="38327">MNKRHWHFELKERETNKGEGFENLLNIHFFELQKYMNIEQEELENKFTWFFFLNDPNNKYFRNKETPTIFKEAREKLLTLKGDKNFYQVYLQREKDYYDVIAAREEGEAEGEIKGEIKIAVKMILDKFKEDMIEKYTGLSEAKINILKEFLNEPNYQIDVLKSKLNLKLDENEILEIIENCKIFISQDVKAILMINILIVYIEFFDDEYIQTMFIDDCVNVKSNEYQRFYKNPKEEILKVCSSYNYSNTTKPTSTTYEKKNKNLILSKKRSDHSTVEYKTFESELVSHICPVNNYYTISVYLSEKTKKLFMLNPNIFLF</sequence>
<keyword evidence="2" id="KW-1185">Reference proteome</keyword>
<name>A0A1Y1WXU2_9FUNG</name>
<proteinExistence type="predicted"/>
<reference evidence="1 2" key="1">
    <citation type="submission" date="2016-08" db="EMBL/GenBank/DDBJ databases">
        <title>A Parts List for Fungal Cellulosomes Revealed by Comparative Genomics.</title>
        <authorList>
            <consortium name="DOE Joint Genome Institute"/>
            <person name="Haitjema C.H."/>
            <person name="Gilmore S.P."/>
            <person name="Henske J.K."/>
            <person name="Solomon K.V."/>
            <person name="De Groot R."/>
            <person name="Kuo A."/>
            <person name="Mondo S.J."/>
            <person name="Salamov A.A."/>
            <person name="Labutti K."/>
            <person name="Zhao Z."/>
            <person name="Chiniquy J."/>
            <person name="Barry K."/>
            <person name="Brewer H.M."/>
            <person name="Purvine S.O."/>
            <person name="Wright A.T."/>
            <person name="Boxma B."/>
            <person name="Van Alen T."/>
            <person name="Hackstein J.H."/>
            <person name="Baker S.E."/>
            <person name="Grigoriev I.V."/>
            <person name="O'Malley M.A."/>
        </authorList>
    </citation>
    <scope>NUCLEOTIDE SEQUENCE [LARGE SCALE GENOMIC DNA]</scope>
    <source>
        <strain evidence="1 2">S4</strain>
    </source>
</reference>
<comment type="caution">
    <text evidence="1">The sequence shown here is derived from an EMBL/GenBank/DDBJ whole genome shotgun (WGS) entry which is preliminary data.</text>
</comment>